<reference evidence="3" key="1">
    <citation type="submission" date="2022-11" db="UniProtKB">
        <authorList>
            <consortium name="WormBaseParasite"/>
        </authorList>
    </citation>
    <scope>IDENTIFICATION</scope>
</reference>
<feature type="compositionally biased region" description="Acidic residues" evidence="1">
    <location>
        <begin position="22"/>
        <end position="33"/>
    </location>
</feature>
<evidence type="ECO:0000313" key="3">
    <source>
        <dbReference type="WBParaSite" id="sdigi.contig105.g4434.t1"/>
    </source>
</evidence>
<proteinExistence type="predicted"/>
<protein>
    <submittedName>
        <fullName evidence="3">Uncharacterized protein</fullName>
    </submittedName>
</protein>
<evidence type="ECO:0000313" key="2">
    <source>
        <dbReference type="Proteomes" id="UP000887581"/>
    </source>
</evidence>
<name>A0A915PC85_9BILA</name>
<dbReference type="WBParaSite" id="sdigi.contig105.g4434.t1">
    <property type="protein sequence ID" value="sdigi.contig105.g4434.t1"/>
    <property type="gene ID" value="sdigi.contig105.g4434"/>
</dbReference>
<dbReference type="AlphaFoldDB" id="A0A915PC85"/>
<keyword evidence="2" id="KW-1185">Reference proteome</keyword>
<evidence type="ECO:0000256" key="1">
    <source>
        <dbReference type="SAM" id="MobiDB-lite"/>
    </source>
</evidence>
<feature type="compositionally biased region" description="Gly residues" evidence="1">
    <location>
        <begin position="34"/>
        <end position="48"/>
    </location>
</feature>
<feature type="region of interest" description="Disordered" evidence="1">
    <location>
        <begin position="21"/>
        <end position="48"/>
    </location>
</feature>
<organism evidence="2 3">
    <name type="scientific">Setaria digitata</name>
    <dbReference type="NCBI Taxonomy" id="48799"/>
    <lineage>
        <taxon>Eukaryota</taxon>
        <taxon>Metazoa</taxon>
        <taxon>Ecdysozoa</taxon>
        <taxon>Nematoda</taxon>
        <taxon>Chromadorea</taxon>
        <taxon>Rhabditida</taxon>
        <taxon>Spirurina</taxon>
        <taxon>Spiruromorpha</taxon>
        <taxon>Filarioidea</taxon>
        <taxon>Setariidae</taxon>
        <taxon>Setaria</taxon>
    </lineage>
</organism>
<accession>A0A915PC85</accession>
<sequence length="58" mass="6338">MRGRRFWRLLQWNVIKTRVYGDNDDREGDDDAAGDGGDGDGGVDGTGGSQVIRVVLSR</sequence>
<dbReference type="Proteomes" id="UP000887581">
    <property type="component" value="Unplaced"/>
</dbReference>